<dbReference type="GeneID" id="14307868"/>
<dbReference type="PANTHER" id="PTHR43182">
    <property type="entry name" value="COBALT-PRECORRIN-6B C(15)-METHYLTRANSFERASE (DECARBOXYLATING)"/>
    <property type="match status" value="1"/>
</dbReference>
<dbReference type="InParanoid" id="L0HGQ6"/>
<dbReference type="HOGENOM" id="CLU_094143_1_0_2"/>
<dbReference type="OrthoDB" id="6027at2157"/>
<keyword evidence="8" id="KW-1185">Reference proteome</keyword>
<dbReference type="InterPro" id="IPR050714">
    <property type="entry name" value="Cobalamin_biosynth_MTase"/>
</dbReference>
<protein>
    <submittedName>
        <fullName evidence="7">Precorrin-6B methylase 2</fullName>
    </submittedName>
</protein>
<evidence type="ECO:0000256" key="4">
    <source>
        <dbReference type="ARBA" id="ARBA00022679"/>
    </source>
</evidence>
<dbReference type="EMBL" id="CP003167">
    <property type="protein sequence ID" value="AGB02513.1"/>
    <property type="molecule type" value="Genomic_DNA"/>
</dbReference>
<dbReference type="STRING" id="593750.Metfor_1479"/>
<keyword evidence="4" id="KW-0808">Transferase</keyword>
<dbReference type="GO" id="GO:0009236">
    <property type="term" value="P:cobalamin biosynthetic process"/>
    <property type="evidence" value="ECO:0007669"/>
    <property type="project" value="UniProtKB-KW"/>
</dbReference>
<evidence type="ECO:0000256" key="3">
    <source>
        <dbReference type="ARBA" id="ARBA00022603"/>
    </source>
</evidence>
<dbReference type="SUPFAM" id="SSF53335">
    <property type="entry name" value="S-adenosyl-L-methionine-dependent methyltransferases"/>
    <property type="match status" value="1"/>
</dbReference>
<dbReference type="Proteomes" id="UP000010824">
    <property type="component" value="Chromosome"/>
</dbReference>
<dbReference type="Gene3D" id="3.40.50.150">
    <property type="entry name" value="Vaccinia Virus protein VP39"/>
    <property type="match status" value="1"/>
</dbReference>
<dbReference type="CDD" id="cd02440">
    <property type="entry name" value="AdoMet_MTases"/>
    <property type="match status" value="1"/>
</dbReference>
<dbReference type="FunCoup" id="L0HGQ6">
    <property type="interactions" value="89"/>
</dbReference>
<dbReference type="AlphaFoldDB" id="L0HGQ6"/>
<evidence type="ECO:0000313" key="7">
    <source>
        <dbReference type="EMBL" id="AGB02513.1"/>
    </source>
</evidence>
<dbReference type="KEGG" id="mfo:Metfor_1479"/>
<evidence type="ECO:0000256" key="5">
    <source>
        <dbReference type="ARBA" id="ARBA00022691"/>
    </source>
</evidence>
<organism evidence="7 8">
    <name type="scientific">Methanoregula formicica (strain DSM 22288 / NBRC 105244 / SMSP)</name>
    <dbReference type="NCBI Taxonomy" id="593750"/>
    <lineage>
        <taxon>Archaea</taxon>
        <taxon>Methanobacteriati</taxon>
        <taxon>Methanobacteriota</taxon>
        <taxon>Stenosarchaea group</taxon>
        <taxon>Methanomicrobia</taxon>
        <taxon>Methanomicrobiales</taxon>
        <taxon>Methanoregulaceae</taxon>
        <taxon>Methanoregula</taxon>
    </lineage>
</organism>
<keyword evidence="2" id="KW-0169">Cobalamin biosynthesis</keyword>
<gene>
    <name evidence="7" type="ordered locus">Metfor_1479</name>
</gene>
<dbReference type="GO" id="GO:0008168">
    <property type="term" value="F:methyltransferase activity"/>
    <property type="evidence" value="ECO:0007669"/>
    <property type="project" value="UniProtKB-KW"/>
</dbReference>
<accession>L0HGQ6</accession>
<evidence type="ECO:0000259" key="6">
    <source>
        <dbReference type="Pfam" id="PF13649"/>
    </source>
</evidence>
<comment type="pathway">
    <text evidence="1">Cofactor biosynthesis; adenosylcobalamin biosynthesis.</text>
</comment>
<dbReference type="GO" id="GO:0032259">
    <property type="term" value="P:methylation"/>
    <property type="evidence" value="ECO:0007669"/>
    <property type="project" value="UniProtKB-KW"/>
</dbReference>
<dbReference type="Pfam" id="PF13649">
    <property type="entry name" value="Methyltransf_25"/>
    <property type="match status" value="1"/>
</dbReference>
<dbReference type="RefSeq" id="WP_015285476.1">
    <property type="nucleotide sequence ID" value="NC_019943.1"/>
</dbReference>
<keyword evidence="5" id="KW-0949">S-adenosyl-L-methionine</keyword>
<dbReference type="PANTHER" id="PTHR43182:SF1">
    <property type="entry name" value="COBALT-PRECORRIN-7 C(5)-METHYLTRANSFERASE"/>
    <property type="match status" value="1"/>
</dbReference>
<dbReference type="InterPro" id="IPR029063">
    <property type="entry name" value="SAM-dependent_MTases_sf"/>
</dbReference>
<proteinExistence type="predicted"/>
<name>L0HGQ6_METFS</name>
<evidence type="ECO:0000256" key="2">
    <source>
        <dbReference type="ARBA" id="ARBA00022573"/>
    </source>
</evidence>
<sequence>MPAKRLPGGPTQDEIMAISLLKLDIHKTDSLLEIGCGTGRVTLALATLGKCVDAIDVRPEAVDLARQTAKDRGVKNITFTCAEATEFLESNKVYTSAFVGGTKNLREILPVLAKRVRWKIVINAVLLSTVCEAVSTLQELGLFVEVVQVQVSRSKPLAGSLMFKPIDPVYIIVGRGSACS</sequence>
<evidence type="ECO:0000256" key="1">
    <source>
        <dbReference type="ARBA" id="ARBA00004953"/>
    </source>
</evidence>
<dbReference type="eggNOG" id="arCOG00977">
    <property type="taxonomic scope" value="Archaea"/>
</dbReference>
<keyword evidence="3 7" id="KW-0489">Methyltransferase</keyword>
<feature type="domain" description="Methyltransferase" evidence="6">
    <location>
        <begin position="32"/>
        <end position="92"/>
    </location>
</feature>
<evidence type="ECO:0000313" key="8">
    <source>
        <dbReference type="Proteomes" id="UP000010824"/>
    </source>
</evidence>
<reference evidence="8" key="1">
    <citation type="submission" date="2011-12" db="EMBL/GenBank/DDBJ databases">
        <title>Complete sequence of Methanoregula formicicum SMSP.</title>
        <authorList>
            <person name="Lucas S."/>
            <person name="Han J."/>
            <person name="Lapidus A."/>
            <person name="Cheng J.-F."/>
            <person name="Goodwin L."/>
            <person name="Pitluck S."/>
            <person name="Peters L."/>
            <person name="Ovchinnikova G."/>
            <person name="Teshima H."/>
            <person name="Detter J.C."/>
            <person name="Han C."/>
            <person name="Tapia R."/>
            <person name="Land M."/>
            <person name="Hauser L."/>
            <person name="Kyrpides N."/>
            <person name="Ivanova N."/>
            <person name="Pagani I."/>
            <person name="Imachi H."/>
            <person name="Tamaki H."/>
            <person name="Sekiguchi Y."/>
            <person name="Kamagata Y."/>
            <person name="Cadillo-Quiroz H."/>
            <person name="Zinder S."/>
            <person name="Liu W.-T."/>
            <person name="Woyke T."/>
        </authorList>
    </citation>
    <scope>NUCLEOTIDE SEQUENCE [LARGE SCALE GENOMIC DNA]</scope>
    <source>
        <strain evidence="8">DSM 22288 / NBRC 105244 / SMSP</strain>
    </source>
</reference>
<reference evidence="7 8" key="2">
    <citation type="journal article" date="2014" name="Genome Announc.">
        <title>Complete Genome Sequence of Methanoregula formicica SMSPT, a Mesophilic Hydrogenotrophic Methanogen Isolated from a Methanogenic Upflow Anaerobic Sludge Blanket Reactor.</title>
        <authorList>
            <person name="Yamamoto K."/>
            <person name="Tamaki H."/>
            <person name="Cadillo-Quiroz H."/>
            <person name="Imachi H."/>
            <person name="Kyrpides N."/>
            <person name="Woyke T."/>
            <person name="Goodwin L."/>
            <person name="Zinder S.H."/>
            <person name="Kamagata Y."/>
            <person name="Liu W.T."/>
        </authorList>
    </citation>
    <scope>NUCLEOTIDE SEQUENCE [LARGE SCALE GENOMIC DNA]</scope>
    <source>
        <strain evidence="8">DSM 22288 / NBRC 105244 / SMSP</strain>
    </source>
</reference>
<dbReference type="InterPro" id="IPR041698">
    <property type="entry name" value="Methyltransf_25"/>
</dbReference>